<dbReference type="EMBL" id="CP016379">
    <property type="protein sequence ID" value="AZR73696.1"/>
    <property type="molecule type" value="Genomic_DNA"/>
</dbReference>
<sequence length="245" mass="28865">MEKKRRKIEYFGNETKKEFIIRVAKEDPFLKIEEIAEMAGTTPHYVRTILSDANLSLMNLRKEYARRMEKYSESKILLSIKDSVSRLNIHTEENASVFTYSVPYRNLIESSEDFLWNIDKKRLYRYMQYIYYCQKPVGIIDFITQIRLPDEKLKQKDFIFKLSGLNLEEIRLTSPEIEIGKLSNLLKLNPIDSEFSPDHIVIKIRTLLTIKDQILGEEIFFFSSDYIKLIIPGLFSPTLELAQDS</sequence>
<dbReference type="RefSeq" id="WP_127017043.1">
    <property type="nucleotide sequence ID" value="NZ_CP016379.1"/>
</dbReference>
<reference evidence="1 2" key="1">
    <citation type="submission" date="2016-07" db="EMBL/GenBank/DDBJ databases">
        <title>Genome and transcriptome analysis of iron-reducing fermentative bacteria Anoxybacter fermentans.</title>
        <authorList>
            <person name="Zeng X."/>
            <person name="Shao Z."/>
        </authorList>
    </citation>
    <scope>NUCLEOTIDE SEQUENCE [LARGE SCALE GENOMIC DNA]</scope>
    <source>
        <strain evidence="1 2">DY22613</strain>
    </source>
</reference>
<dbReference type="Proteomes" id="UP000267250">
    <property type="component" value="Chromosome"/>
</dbReference>
<organism evidence="1 2">
    <name type="scientific">Anoxybacter fermentans</name>
    <dbReference type="NCBI Taxonomy" id="1323375"/>
    <lineage>
        <taxon>Bacteria</taxon>
        <taxon>Bacillati</taxon>
        <taxon>Bacillota</taxon>
        <taxon>Clostridia</taxon>
        <taxon>Halanaerobiales</taxon>
        <taxon>Anoxybacter</taxon>
    </lineage>
</organism>
<protein>
    <recommendedName>
        <fullName evidence="3">UbiC transcription regulator-associated domain-containing protein</fullName>
    </recommendedName>
</protein>
<name>A0A3Q9HQT2_9FIRM</name>
<dbReference type="KEGG" id="aft:BBF96_10060"/>
<proteinExistence type="predicted"/>
<evidence type="ECO:0008006" key="3">
    <source>
        <dbReference type="Google" id="ProtNLM"/>
    </source>
</evidence>
<dbReference type="OrthoDB" id="2110985at2"/>
<dbReference type="AlphaFoldDB" id="A0A3Q9HQT2"/>
<accession>A0A3Q9HQT2</accession>
<evidence type="ECO:0000313" key="2">
    <source>
        <dbReference type="Proteomes" id="UP000267250"/>
    </source>
</evidence>
<gene>
    <name evidence="1" type="ORF">BBF96_10060</name>
</gene>
<evidence type="ECO:0000313" key="1">
    <source>
        <dbReference type="EMBL" id="AZR73696.1"/>
    </source>
</evidence>
<keyword evidence="2" id="KW-1185">Reference proteome</keyword>